<comment type="caution">
    <text evidence="2">The sequence shown here is derived from an EMBL/GenBank/DDBJ whole genome shotgun (WGS) entry which is preliminary data.</text>
</comment>
<sequence>MQQESRLWKLGGQEGRELLTRPEITLKEARIVGQCLFIEEKDEMGNWPLECSQCWPRVFPAQIPGAGTQESISS</sequence>
<gene>
    <name evidence="2" type="primary">GGNBP1</name>
    <name evidence="2" type="ORF">P7K49_007797</name>
</gene>
<name>A0ABQ9VVW1_SAGOE</name>
<evidence type="ECO:0000313" key="3">
    <source>
        <dbReference type="Proteomes" id="UP001266305"/>
    </source>
</evidence>
<protein>
    <submittedName>
        <fullName evidence="2">Gametoproteintin-binding protein 1</fullName>
    </submittedName>
</protein>
<dbReference type="EMBL" id="JASSZA010000004">
    <property type="protein sequence ID" value="KAK2113531.1"/>
    <property type="molecule type" value="Genomic_DNA"/>
</dbReference>
<organism evidence="2 3">
    <name type="scientific">Saguinus oedipus</name>
    <name type="common">Cotton-top tamarin</name>
    <name type="synonym">Oedipomidas oedipus</name>
    <dbReference type="NCBI Taxonomy" id="9490"/>
    <lineage>
        <taxon>Eukaryota</taxon>
        <taxon>Metazoa</taxon>
        <taxon>Chordata</taxon>
        <taxon>Craniata</taxon>
        <taxon>Vertebrata</taxon>
        <taxon>Euteleostomi</taxon>
        <taxon>Mammalia</taxon>
        <taxon>Eutheria</taxon>
        <taxon>Euarchontoglires</taxon>
        <taxon>Primates</taxon>
        <taxon>Haplorrhini</taxon>
        <taxon>Platyrrhini</taxon>
        <taxon>Cebidae</taxon>
        <taxon>Callitrichinae</taxon>
        <taxon>Saguinus</taxon>
    </lineage>
</organism>
<dbReference type="InterPro" id="IPR028135">
    <property type="entry name" value="Ub_USP-typ"/>
</dbReference>
<dbReference type="Pfam" id="PF14836">
    <property type="entry name" value="Ubiquitin_3"/>
    <property type="match status" value="1"/>
</dbReference>
<dbReference type="Proteomes" id="UP001266305">
    <property type="component" value="Unassembled WGS sequence"/>
</dbReference>
<dbReference type="Gene3D" id="3.10.20.90">
    <property type="entry name" value="Phosphatidylinositol 3-kinase Catalytic Subunit, Chain A, domain 1"/>
    <property type="match status" value="1"/>
</dbReference>
<feature type="domain" description="Ubiquitin-like" evidence="1">
    <location>
        <begin position="2"/>
        <end position="48"/>
    </location>
</feature>
<accession>A0ABQ9VVW1</accession>
<evidence type="ECO:0000313" key="2">
    <source>
        <dbReference type="EMBL" id="KAK2113531.1"/>
    </source>
</evidence>
<proteinExistence type="predicted"/>
<reference evidence="2 3" key="1">
    <citation type="submission" date="2023-05" db="EMBL/GenBank/DDBJ databases">
        <title>B98-5 Cell Line De Novo Hybrid Assembly: An Optical Mapping Approach.</title>
        <authorList>
            <person name="Kananen K."/>
            <person name="Auerbach J.A."/>
            <person name="Kautto E."/>
            <person name="Blachly J.S."/>
        </authorList>
    </citation>
    <scope>NUCLEOTIDE SEQUENCE [LARGE SCALE GENOMIC DNA]</scope>
    <source>
        <strain evidence="2">B95-8</strain>
        <tissue evidence="2">Cell line</tissue>
    </source>
</reference>
<keyword evidence="3" id="KW-1185">Reference proteome</keyword>
<evidence type="ECO:0000259" key="1">
    <source>
        <dbReference type="Pfam" id="PF14836"/>
    </source>
</evidence>